<comment type="similarity">
    <text evidence="3 10">Belongs to the cytochrome P450 family.</text>
</comment>
<comment type="subcellular location">
    <subcellularLocation>
        <location evidence="2">Membrane</location>
        <topology evidence="2">Single-pass membrane protein</topology>
    </subcellularLocation>
</comment>
<dbReference type="SUPFAM" id="SSF48264">
    <property type="entry name" value="Cytochrome P450"/>
    <property type="match status" value="1"/>
</dbReference>
<dbReference type="CDD" id="cd11043">
    <property type="entry name" value="CYP90-like"/>
    <property type="match status" value="1"/>
</dbReference>
<keyword evidence="6" id="KW-0472">Membrane</keyword>
<evidence type="ECO:0000256" key="5">
    <source>
        <dbReference type="ARBA" id="ARBA00022723"/>
    </source>
</evidence>
<dbReference type="InterPro" id="IPR017972">
    <property type="entry name" value="Cyt_P450_CS"/>
</dbReference>
<keyword evidence="7 10" id="KW-0560">Oxidoreductase</keyword>
<feature type="binding site" description="axial binding residue" evidence="9">
    <location>
        <position position="428"/>
    </location>
    <ligand>
        <name>heme</name>
        <dbReference type="ChEBI" id="CHEBI:30413"/>
    </ligand>
    <ligandPart>
        <name>Fe</name>
        <dbReference type="ChEBI" id="CHEBI:18248"/>
    </ligandPart>
</feature>
<dbReference type="InterPro" id="IPR001128">
    <property type="entry name" value="Cyt_P450"/>
</dbReference>
<keyword evidence="5 9" id="KW-0479">Metal-binding</keyword>
<dbReference type="GO" id="GO:0016125">
    <property type="term" value="P:sterol metabolic process"/>
    <property type="evidence" value="ECO:0007669"/>
    <property type="project" value="TreeGrafter"/>
</dbReference>
<accession>A0A9W7LKL3</accession>
<evidence type="ECO:0000256" key="7">
    <source>
        <dbReference type="ARBA" id="ARBA00023002"/>
    </source>
</evidence>
<keyword evidence="9 10" id="KW-0349">Heme</keyword>
<dbReference type="GO" id="GO:0016020">
    <property type="term" value="C:membrane"/>
    <property type="evidence" value="ECO:0007669"/>
    <property type="project" value="UniProtKB-SubCell"/>
</dbReference>
<protein>
    <submittedName>
        <fullName evidence="11">Cytochrome P450, family 718</fullName>
    </submittedName>
</protein>
<dbReference type="OrthoDB" id="442633at2759"/>
<evidence type="ECO:0000256" key="4">
    <source>
        <dbReference type="ARBA" id="ARBA00022692"/>
    </source>
</evidence>
<evidence type="ECO:0000313" key="12">
    <source>
        <dbReference type="Proteomes" id="UP001165190"/>
    </source>
</evidence>
<evidence type="ECO:0000256" key="9">
    <source>
        <dbReference type="PIRSR" id="PIRSR602401-1"/>
    </source>
</evidence>
<dbReference type="PANTHER" id="PTHR24286">
    <property type="entry name" value="CYTOCHROME P450 26"/>
    <property type="match status" value="1"/>
</dbReference>
<dbReference type="GO" id="GO:0020037">
    <property type="term" value="F:heme binding"/>
    <property type="evidence" value="ECO:0007669"/>
    <property type="project" value="InterPro"/>
</dbReference>
<dbReference type="PRINTS" id="PR00385">
    <property type="entry name" value="P450"/>
</dbReference>
<reference evidence="11" key="1">
    <citation type="submission" date="2023-05" db="EMBL/GenBank/DDBJ databases">
        <title>Genome and transcriptome analyses reveal genes involved in the formation of fine ridges on petal epidermal cells in Hibiscus trionum.</title>
        <authorList>
            <person name="Koshimizu S."/>
            <person name="Masuda S."/>
            <person name="Ishii T."/>
            <person name="Shirasu K."/>
            <person name="Hoshino A."/>
            <person name="Arita M."/>
        </authorList>
    </citation>
    <scope>NUCLEOTIDE SEQUENCE</scope>
    <source>
        <strain evidence="11">Hamamatsu line</strain>
    </source>
</reference>
<proteinExistence type="inferred from homology"/>
<dbReference type="AlphaFoldDB" id="A0A9W7LKL3"/>
<evidence type="ECO:0000313" key="11">
    <source>
        <dbReference type="EMBL" id="GMI67759.1"/>
    </source>
</evidence>
<gene>
    <name evidence="11" type="ORF">HRI_000445200</name>
</gene>
<dbReference type="Gene3D" id="1.10.630.10">
    <property type="entry name" value="Cytochrome P450"/>
    <property type="match status" value="1"/>
</dbReference>
<name>A0A9W7LKL3_HIBTR</name>
<evidence type="ECO:0000256" key="6">
    <source>
        <dbReference type="ARBA" id="ARBA00022989"/>
    </source>
</evidence>
<dbReference type="PRINTS" id="PR00463">
    <property type="entry name" value="EP450I"/>
</dbReference>
<evidence type="ECO:0000256" key="10">
    <source>
        <dbReference type="RuleBase" id="RU000461"/>
    </source>
</evidence>
<dbReference type="PROSITE" id="PS00086">
    <property type="entry name" value="CYTOCHROME_P450"/>
    <property type="match status" value="1"/>
</dbReference>
<dbReference type="GO" id="GO:0016705">
    <property type="term" value="F:oxidoreductase activity, acting on paired donors, with incorporation or reduction of molecular oxygen"/>
    <property type="evidence" value="ECO:0007669"/>
    <property type="project" value="InterPro"/>
</dbReference>
<dbReference type="InterPro" id="IPR002401">
    <property type="entry name" value="Cyt_P450_E_grp-I"/>
</dbReference>
<dbReference type="Pfam" id="PF00067">
    <property type="entry name" value="p450"/>
    <property type="match status" value="1"/>
</dbReference>
<comment type="caution">
    <text evidence="11">The sequence shown here is derived from an EMBL/GenBank/DDBJ whole genome shotgun (WGS) entry which is preliminary data.</text>
</comment>
<keyword evidence="12" id="KW-1185">Reference proteome</keyword>
<sequence>MAVVMDSFLPWILFCLAAMISTVIFFQHKKRCYTSKRKLPPGQLGLPLLGETMEFYRAQRSNRLFEDFVEPRVAKYGKIFKTSLMGSPTVVVNGAEANRFILSNEFKLVISSWPSSSVQLMGRNSIMEKQGEHHRFQRGLITSSLSYSALETLVPKICTAVQLHLQKYWHGKDSISLYCSTKLLTFTIVFECLLGINVEPQMLDTFERVLEGAFAPPINFPGSKFSRAKKARVEIVKMLEKVVAEKRREMEKNSVVGEDTGCMLLSRLVAAMIRGDLTEEEVIDNIVLLVFAAHDTTSFAIAMTFKMLAQHPDCYSRILQEQGDVMKTKKEGEKLGLGDVKRMEYSWQAARESMRLFPPIFGSFRKAVADIEYGGFTIPKGWKVLWTAYGTHYDGEYFEDPMRYDPGRFRELVPPYAYVPFGGGARTCAGYQLAKLNILIFLHYVVTAYHWSLLHPDESIIMDPLPLPSQGMPINISPKYPY</sequence>
<evidence type="ECO:0000256" key="2">
    <source>
        <dbReference type="ARBA" id="ARBA00004167"/>
    </source>
</evidence>
<evidence type="ECO:0000256" key="3">
    <source>
        <dbReference type="ARBA" id="ARBA00010617"/>
    </source>
</evidence>
<dbReference type="Proteomes" id="UP001165190">
    <property type="component" value="Unassembled WGS sequence"/>
</dbReference>
<dbReference type="FunFam" id="1.10.630.10:FF:000022">
    <property type="entry name" value="Taxadiene 5-alpha hydroxylase"/>
    <property type="match status" value="1"/>
</dbReference>
<dbReference type="InterPro" id="IPR036396">
    <property type="entry name" value="Cyt_P450_sf"/>
</dbReference>
<keyword evidence="8 9" id="KW-0408">Iron</keyword>
<dbReference type="EMBL" id="BSYR01000006">
    <property type="protein sequence ID" value="GMI67759.1"/>
    <property type="molecule type" value="Genomic_DNA"/>
</dbReference>
<keyword evidence="6" id="KW-1133">Transmembrane helix</keyword>
<dbReference type="PANTHER" id="PTHR24286:SF221">
    <property type="entry name" value="TAXADIENE 5-ALPHA HYDROXYLASE"/>
    <property type="match status" value="1"/>
</dbReference>
<dbReference type="GO" id="GO:0004497">
    <property type="term" value="F:monooxygenase activity"/>
    <property type="evidence" value="ECO:0007669"/>
    <property type="project" value="UniProtKB-KW"/>
</dbReference>
<evidence type="ECO:0000256" key="1">
    <source>
        <dbReference type="ARBA" id="ARBA00001971"/>
    </source>
</evidence>
<keyword evidence="4" id="KW-0812">Transmembrane</keyword>
<keyword evidence="10" id="KW-0503">Monooxygenase</keyword>
<comment type="cofactor">
    <cofactor evidence="1 9">
        <name>heme</name>
        <dbReference type="ChEBI" id="CHEBI:30413"/>
    </cofactor>
</comment>
<dbReference type="GO" id="GO:0005506">
    <property type="term" value="F:iron ion binding"/>
    <property type="evidence" value="ECO:0007669"/>
    <property type="project" value="InterPro"/>
</dbReference>
<evidence type="ECO:0000256" key="8">
    <source>
        <dbReference type="ARBA" id="ARBA00023004"/>
    </source>
</evidence>
<organism evidence="11 12">
    <name type="scientific">Hibiscus trionum</name>
    <name type="common">Flower of an hour</name>
    <dbReference type="NCBI Taxonomy" id="183268"/>
    <lineage>
        <taxon>Eukaryota</taxon>
        <taxon>Viridiplantae</taxon>
        <taxon>Streptophyta</taxon>
        <taxon>Embryophyta</taxon>
        <taxon>Tracheophyta</taxon>
        <taxon>Spermatophyta</taxon>
        <taxon>Magnoliopsida</taxon>
        <taxon>eudicotyledons</taxon>
        <taxon>Gunneridae</taxon>
        <taxon>Pentapetalae</taxon>
        <taxon>rosids</taxon>
        <taxon>malvids</taxon>
        <taxon>Malvales</taxon>
        <taxon>Malvaceae</taxon>
        <taxon>Malvoideae</taxon>
        <taxon>Hibiscus</taxon>
    </lineage>
</organism>